<accession>A0ABY3VKB9</accession>
<comment type="cofactor">
    <cofactor evidence="1">
        <name>Fe cation</name>
        <dbReference type="ChEBI" id="CHEBI:24875"/>
    </cofactor>
</comment>
<feature type="domain" description="Rieske" evidence="8">
    <location>
        <begin position="55"/>
        <end position="160"/>
    </location>
</feature>
<dbReference type="SUPFAM" id="SSF50022">
    <property type="entry name" value="ISP domain"/>
    <property type="match status" value="1"/>
</dbReference>
<gene>
    <name evidence="9" type="ORF">MKK62_25860</name>
</gene>
<keyword evidence="4" id="KW-0560">Oxidoreductase</keyword>
<dbReference type="RefSeq" id="WP_240261443.1">
    <property type="nucleotide sequence ID" value="NZ_CP092488.2"/>
</dbReference>
<dbReference type="PROSITE" id="PS00570">
    <property type="entry name" value="RING_HYDROXYL_ALPHA"/>
    <property type="match status" value="1"/>
</dbReference>
<name>A0ABY3VKB9_9MYCO</name>
<evidence type="ECO:0000256" key="4">
    <source>
        <dbReference type="ARBA" id="ARBA00023002"/>
    </source>
</evidence>
<dbReference type="InterPro" id="IPR015881">
    <property type="entry name" value="ARHD_Rieske_2Fe_2S"/>
</dbReference>
<evidence type="ECO:0000313" key="9">
    <source>
        <dbReference type="EMBL" id="UMB69712.1"/>
    </source>
</evidence>
<dbReference type="PANTHER" id="PTHR43756">
    <property type="entry name" value="CHOLINE MONOOXYGENASE, CHLOROPLASTIC"/>
    <property type="match status" value="1"/>
</dbReference>
<proteinExistence type="predicted"/>
<keyword evidence="10" id="KW-1185">Reference proteome</keyword>
<evidence type="ECO:0000256" key="5">
    <source>
        <dbReference type="ARBA" id="ARBA00023004"/>
    </source>
</evidence>
<keyword evidence="7" id="KW-0520">NAD</keyword>
<evidence type="ECO:0000313" key="10">
    <source>
        <dbReference type="Proteomes" id="UP001055336"/>
    </source>
</evidence>
<keyword evidence="5" id="KW-0408">Iron</keyword>
<reference evidence="9" key="1">
    <citation type="submission" date="2022-08" db="EMBL/GenBank/DDBJ databases">
        <title>Whole genome sequencing of non-tuberculosis mycobacteria type-strains.</title>
        <authorList>
            <person name="Igarashi Y."/>
            <person name="Osugi A."/>
            <person name="Mitarai S."/>
        </authorList>
    </citation>
    <scope>NUCLEOTIDE SEQUENCE</scope>
    <source>
        <strain evidence="9">DSM 45127</strain>
    </source>
</reference>
<dbReference type="Gene3D" id="3.90.380.10">
    <property type="entry name" value="Naphthalene 1,2-dioxygenase Alpha Subunit, Chain A, domain 1"/>
    <property type="match status" value="2"/>
</dbReference>
<organism evidence="9 10">
    <name type="scientific">Mycobacterium paraterrae</name>
    <dbReference type="NCBI Taxonomy" id="577492"/>
    <lineage>
        <taxon>Bacteria</taxon>
        <taxon>Bacillati</taxon>
        <taxon>Actinomycetota</taxon>
        <taxon>Actinomycetes</taxon>
        <taxon>Mycobacteriales</taxon>
        <taxon>Mycobacteriaceae</taxon>
        <taxon>Mycobacterium</taxon>
    </lineage>
</organism>
<evidence type="ECO:0000256" key="1">
    <source>
        <dbReference type="ARBA" id="ARBA00001962"/>
    </source>
</evidence>
<dbReference type="Gene3D" id="2.102.10.10">
    <property type="entry name" value="Rieske [2Fe-2S] iron-sulphur domain"/>
    <property type="match status" value="1"/>
</dbReference>
<dbReference type="Proteomes" id="UP001055336">
    <property type="component" value="Chromosome"/>
</dbReference>
<dbReference type="InterPro" id="IPR036922">
    <property type="entry name" value="Rieske_2Fe-2S_sf"/>
</dbReference>
<keyword evidence="3" id="KW-0479">Metal-binding</keyword>
<dbReference type="InterPro" id="IPR015879">
    <property type="entry name" value="Ring_hydroxy_dOase_asu_C_dom"/>
</dbReference>
<dbReference type="EMBL" id="CP092488">
    <property type="protein sequence ID" value="UMB69712.1"/>
    <property type="molecule type" value="Genomic_DNA"/>
</dbReference>
<dbReference type="PANTHER" id="PTHR43756:SF5">
    <property type="entry name" value="CHOLINE MONOOXYGENASE, CHLOROPLASTIC"/>
    <property type="match status" value="1"/>
</dbReference>
<evidence type="ECO:0000256" key="6">
    <source>
        <dbReference type="ARBA" id="ARBA00023014"/>
    </source>
</evidence>
<evidence type="ECO:0000259" key="8">
    <source>
        <dbReference type="PROSITE" id="PS51296"/>
    </source>
</evidence>
<sequence length="376" mass="41967">MPRQESLDLTRRVLKHVENDTLDVVDDVWREPREAFVDRERFDADVNMLRRVPHVIGWAGEVAAPGQYTTKDVLGIPILVTRRGDGLLQAFINGCAHRGAQVAADCGRTRIFKCPYHGWTYGLDGRLTGAPARRMFAGAGLEERGLIRLPVSEQAGLIVLGLSDDVDVSTALDGISEPLSGYNFSHNHHAETRRFDIACNWKLAIDVNFEGYHFPYVHADTLDPIASNNSVYDIYGRNIRWAFPFRDIVQYRVLPETDWPDQFFGTVVYGLYPSCVLIEAPGTSQMLRAYPGKNPGETVLYLSIGAPKEITTDEERAWYKMGIDGAAQVLDGQDFPMAEACQRGLEAGVDHVVFGRNEPLLHHLAATWQHALGTEC</sequence>
<dbReference type="Pfam" id="PF00355">
    <property type="entry name" value="Rieske"/>
    <property type="match status" value="1"/>
</dbReference>
<dbReference type="Pfam" id="PF00848">
    <property type="entry name" value="Ring_hydroxyl_A"/>
    <property type="match status" value="1"/>
</dbReference>
<dbReference type="InterPro" id="IPR001663">
    <property type="entry name" value="Rng_hydr_dOase-A"/>
</dbReference>
<dbReference type="CDD" id="cd03469">
    <property type="entry name" value="Rieske_RO_Alpha_N"/>
    <property type="match status" value="1"/>
</dbReference>
<keyword evidence="2" id="KW-0001">2Fe-2S</keyword>
<dbReference type="SUPFAM" id="SSF55961">
    <property type="entry name" value="Bet v1-like"/>
    <property type="match status" value="1"/>
</dbReference>
<evidence type="ECO:0000256" key="2">
    <source>
        <dbReference type="ARBA" id="ARBA00022714"/>
    </source>
</evidence>
<evidence type="ECO:0000256" key="7">
    <source>
        <dbReference type="ARBA" id="ARBA00023027"/>
    </source>
</evidence>
<evidence type="ECO:0000256" key="3">
    <source>
        <dbReference type="ARBA" id="ARBA00022723"/>
    </source>
</evidence>
<dbReference type="InterPro" id="IPR017941">
    <property type="entry name" value="Rieske_2Fe-2S"/>
</dbReference>
<protein>
    <submittedName>
        <fullName evidence="9">Rieske 2Fe-2S domain-containing protein</fullName>
    </submittedName>
</protein>
<dbReference type="PROSITE" id="PS51296">
    <property type="entry name" value="RIESKE"/>
    <property type="match status" value="1"/>
</dbReference>
<keyword evidence="6" id="KW-0411">Iron-sulfur</keyword>